<evidence type="ECO:0000256" key="1">
    <source>
        <dbReference type="SAM" id="Phobius"/>
    </source>
</evidence>
<evidence type="ECO:0000313" key="3">
    <source>
        <dbReference type="EMBL" id="MFC4821962.1"/>
    </source>
</evidence>
<accession>A0ABV9QYM4</accession>
<keyword evidence="1" id="KW-0472">Membrane</keyword>
<organism evidence="3 4">
    <name type="scientific">Dokdonella ginsengisoli</name>
    <dbReference type="NCBI Taxonomy" id="363846"/>
    <lineage>
        <taxon>Bacteria</taxon>
        <taxon>Pseudomonadati</taxon>
        <taxon>Pseudomonadota</taxon>
        <taxon>Gammaproteobacteria</taxon>
        <taxon>Lysobacterales</taxon>
        <taxon>Rhodanobacteraceae</taxon>
        <taxon>Dokdonella</taxon>
    </lineage>
</organism>
<dbReference type="RefSeq" id="WP_380022243.1">
    <property type="nucleotide sequence ID" value="NZ_JBHSHD010000012.1"/>
</dbReference>
<dbReference type="InterPro" id="IPR025060">
    <property type="entry name" value="DUF3999"/>
</dbReference>
<dbReference type="Gene3D" id="2.60.120.260">
    <property type="entry name" value="Galactose-binding domain-like"/>
    <property type="match status" value="1"/>
</dbReference>
<name>A0ABV9QYM4_9GAMM</name>
<keyword evidence="4" id="KW-1185">Reference proteome</keyword>
<evidence type="ECO:0000256" key="2">
    <source>
        <dbReference type="SAM" id="SignalP"/>
    </source>
</evidence>
<protein>
    <submittedName>
        <fullName evidence="3">DUF3999 domain-containing protein</fullName>
    </submittedName>
</protein>
<dbReference type="Proteomes" id="UP001595886">
    <property type="component" value="Unassembled WGS sequence"/>
</dbReference>
<keyword evidence="1" id="KW-1133">Transmembrane helix</keyword>
<proteinExistence type="predicted"/>
<evidence type="ECO:0000313" key="4">
    <source>
        <dbReference type="Proteomes" id="UP001595886"/>
    </source>
</evidence>
<sequence length="461" mass="49635">MMPRLLLALAAAALLRTAAAAAPADYAYTFPIDTGAAGASSAWRVELTPEVYAWTRDAELRDLAIFNAAGQPVPFARLDAAPEPVARERFLALPTLALPAAAAGGNDLRLVIDRDADGRLRRIDAGEQAATARRSRDWLIDASALGRSVDGFELQWTEPKSGVSARFSIAAGDDLQDWRELGDGSVLALEQNGTRIDRRTLAFEPVRARYFRLRRLDDGVDLEGLSAQARSTDRTQADTPLAWLRAEPVAASGATTTSGGGAFDYALPAALPVERARVELAGDNALAPLALSARTGDDAQPWRPLVRFDAFRLRQGEQVLHNDDVDLPPGGRVREWRIEARTPLAAAPRLTLGYRPDTLVFLAEGAGPYVLAAGSRQARHPDYPVAAALASLRGKLGRDWQPPRATLGAARVGAGEAALREPEPPLPWRRWLLWGVLAAGAALVGGFALSLLRERKRDPQD</sequence>
<reference evidence="4" key="1">
    <citation type="journal article" date="2019" name="Int. J. Syst. Evol. Microbiol.">
        <title>The Global Catalogue of Microorganisms (GCM) 10K type strain sequencing project: providing services to taxonomists for standard genome sequencing and annotation.</title>
        <authorList>
            <consortium name="The Broad Institute Genomics Platform"/>
            <consortium name="The Broad Institute Genome Sequencing Center for Infectious Disease"/>
            <person name="Wu L."/>
            <person name="Ma J."/>
        </authorList>
    </citation>
    <scope>NUCLEOTIDE SEQUENCE [LARGE SCALE GENOMIC DNA]</scope>
    <source>
        <strain evidence="4">CCUG 30340</strain>
    </source>
</reference>
<dbReference type="EMBL" id="JBHSHD010000012">
    <property type="protein sequence ID" value="MFC4821962.1"/>
    <property type="molecule type" value="Genomic_DNA"/>
</dbReference>
<keyword evidence="1" id="KW-0812">Transmembrane</keyword>
<dbReference type="Pfam" id="PF13163">
    <property type="entry name" value="DUF3999"/>
    <property type="match status" value="1"/>
</dbReference>
<gene>
    <name evidence="3" type="ORF">ACFO6Q_16685</name>
</gene>
<keyword evidence="2" id="KW-0732">Signal</keyword>
<feature type="chain" id="PRO_5046242079" evidence="2">
    <location>
        <begin position="22"/>
        <end position="461"/>
    </location>
</feature>
<feature type="transmembrane region" description="Helical" evidence="1">
    <location>
        <begin position="431"/>
        <end position="452"/>
    </location>
</feature>
<feature type="signal peptide" evidence="2">
    <location>
        <begin position="1"/>
        <end position="21"/>
    </location>
</feature>
<comment type="caution">
    <text evidence="3">The sequence shown here is derived from an EMBL/GenBank/DDBJ whole genome shotgun (WGS) entry which is preliminary data.</text>
</comment>